<reference evidence="2 5" key="2">
    <citation type="submission" date="2019-09" db="EMBL/GenBank/DDBJ databases">
        <title>Draft genome sequence of Pseudomonas brenneri CCUG 51514(T).</title>
        <authorList>
            <person name="Tunovic T."/>
            <person name="Pineiro-Iglesias B."/>
            <person name="Unosson C."/>
            <person name="Inganas E."/>
            <person name="Ohlen M."/>
            <person name="Cardew S."/>
            <person name="Jensie-Markopoulos S."/>
            <person name="Salva-Serra F."/>
            <person name="Jaen-Luchoro D."/>
            <person name="Svensson-Stadler L."/>
            <person name="Chun J."/>
            <person name="Moore E."/>
        </authorList>
    </citation>
    <scope>NUCLEOTIDE SEQUENCE [LARGE SCALE GENOMIC DNA]</scope>
    <source>
        <strain evidence="2 5">CCUG 51514</strain>
    </source>
</reference>
<dbReference type="EMBL" id="VUOL01000019">
    <property type="protein sequence ID" value="KAA2226697.1"/>
    <property type="molecule type" value="Genomic_DNA"/>
</dbReference>
<organism evidence="2 5">
    <name type="scientific">Pseudomonas brenneri</name>
    <dbReference type="NCBI Taxonomy" id="129817"/>
    <lineage>
        <taxon>Bacteria</taxon>
        <taxon>Pseudomonadati</taxon>
        <taxon>Pseudomonadota</taxon>
        <taxon>Gammaproteobacteria</taxon>
        <taxon>Pseudomonadales</taxon>
        <taxon>Pseudomonadaceae</taxon>
        <taxon>Pseudomonas</taxon>
    </lineage>
</organism>
<keyword evidence="4" id="KW-1185">Reference proteome</keyword>
<evidence type="ECO:0000313" key="3">
    <source>
        <dbReference type="EMBL" id="SDU91086.1"/>
    </source>
</evidence>
<feature type="transmembrane region" description="Helical" evidence="1">
    <location>
        <begin position="79"/>
        <end position="100"/>
    </location>
</feature>
<keyword evidence="1" id="KW-1133">Transmembrane helix</keyword>
<evidence type="ECO:0000313" key="2">
    <source>
        <dbReference type="EMBL" id="KAA2226697.1"/>
    </source>
</evidence>
<proteinExistence type="predicted"/>
<dbReference type="Proteomes" id="UP000325296">
    <property type="component" value="Unassembled WGS sequence"/>
</dbReference>
<dbReference type="OrthoDB" id="7069142at2"/>
<dbReference type="RefSeq" id="WP_032860772.1">
    <property type="nucleotide sequence ID" value="NZ_BMNU01000015.1"/>
</dbReference>
<dbReference type="EMBL" id="LT629800">
    <property type="protein sequence ID" value="SDU91086.1"/>
    <property type="molecule type" value="Genomic_DNA"/>
</dbReference>
<reference evidence="3 4" key="1">
    <citation type="submission" date="2016-10" db="EMBL/GenBank/DDBJ databases">
        <authorList>
            <person name="Varghese N."/>
            <person name="Submissions S."/>
        </authorList>
    </citation>
    <scope>NUCLEOTIDE SEQUENCE [LARGE SCALE GENOMIC DNA]</scope>
    <source>
        <strain evidence="3 4">BS2771</strain>
    </source>
</reference>
<dbReference type="AlphaFoldDB" id="A0A5B2UKL7"/>
<accession>A0A5B2UKL7</accession>
<gene>
    <name evidence="2" type="ORF">F1720_24780</name>
    <name evidence="3" type="ORF">SAMN04490181_1410</name>
</gene>
<dbReference type="Proteomes" id="UP000199620">
    <property type="component" value="Chromosome I"/>
</dbReference>
<name>A0A5B2UKL7_9PSED</name>
<keyword evidence="1" id="KW-0472">Membrane</keyword>
<protein>
    <submittedName>
        <fullName evidence="2">Uncharacterized protein</fullName>
    </submittedName>
</protein>
<sequence length="117" mass="12062">MRVITVRTKTELESAKNAGYEQITVEGELANKLKSSKKIAVAGTITIGLLTAALAAVPFTGGLSMAAAVPIATLTGLEIAAIIAAATLGLGLIIALFKGYEEISFEAGKMVLKKKQS</sequence>
<evidence type="ECO:0000256" key="1">
    <source>
        <dbReference type="SAM" id="Phobius"/>
    </source>
</evidence>
<keyword evidence="1" id="KW-0812">Transmembrane</keyword>
<evidence type="ECO:0000313" key="4">
    <source>
        <dbReference type="Proteomes" id="UP000199620"/>
    </source>
</evidence>
<feature type="transmembrane region" description="Helical" evidence="1">
    <location>
        <begin position="39"/>
        <end position="59"/>
    </location>
</feature>
<evidence type="ECO:0000313" key="5">
    <source>
        <dbReference type="Proteomes" id="UP000325296"/>
    </source>
</evidence>